<sequence length="313" mass="34053">MRPERLRLAAFGAYAGEQEIDFAELGDHRLFLIHGPTGSGKTTRLDAICFALFGESSGDERDASDHRSHHAAPTRPTEVEFDFSLGAEAFGIRRFPAQSLPGRGGRPVARTPEVTLWRRGSDESLSVLAEKVTPVREALTELLGYTAAEFRQVVMLPQGRFRELLVAKRGARKDILATLFRTAFYRRVEEALAALERDAREEVKAAEATRSALMSEAGAETVAEAEERAASAERAADAAERAALEAAQAAQEAERRLAAAREGREADRRSGRRAPRARDARDTPARDRGPAPGTGRGAPGRNPLCPRRSTEGA</sequence>
<dbReference type="PANTHER" id="PTHR32114">
    <property type="entry name" value="ABC TRANSPORTER ABCH.3"/>
    <property type="match status" value="1"/>
</dbReference>
<gene>
    <name evidence="3" type="ORF">KO353_15275</name>
</gene>
<feature type="region of interest" description="Disordered" evidence="1">
    <location>
        <begin position="225"/>
        <end position="313"/>
    </location>
</feature>
<protein>
    <submittedName>
        <fullName evidence="3">SMC family ATPase</fullName>
    </submittedName>
</protein>
<dbReference type="GO" id="GO:0006302">
    <property type="term" value="P:double-strand break repair"/>
    <property type="evidence" value="ECO:0007669"/>
    <property type="project" value="InterPro"/>
</dbReference>
<dbReference type="Pfam" id="PF13476">
    <property type="entry name" value="AAA_23"/>
    <property type="match status" value="1"/>
</dbReference>
<dbReference type="KEGG" id="elio:KO353_15275"/>
<dbReference type="AlphaFoldDB" id="A0A975U2T2"/>
<name>A0A975U2T2_9PROT</name>
<accession>A0A975U2T2</accession>
<keyword evidence="4" id="KW-1185">Reference proteome</keyword>
<evidence type="ECO:0000259" key="2">
    <source>
        <dbReference type="Pfam" id="PF13476"/>
    </source>
</evidence>
<proteinExistence type="predicted"/>
<feature type="compositionally biased region" description="Basic and acidic residues" evidence="1">
    <location>
        <begin position="276"/>
        <end position="289"/>
    </location>
</feature>
<organism evidence="3 4">
    <name type="scientific">Elioraea tepida</name>
    <dbReference type="NCBI Taxonomy" id="2843330"/>
    <lineage>
        <taxon>Bacteria</taxon>
        <taxon>Pseudomonadati</taxon>
        <taxon>Pseudomonadota</taxon>
        <taxon>Alphaproteobacteria</taxon>
        <taxon>Acetobacterales</taxon>
        <taxon>Elioraeaceae</taxon>
        <taxon>Elioraea</taxon>
    </lineage>
</organism>
<dbReference type="Proteomes" id="UP000694001">
    <property type="component" value="Chromosome"/>
</dbReference>
<feature type="domain" description="Rad50/SbcC-type AAA" evidence="2">
    <location>
        <begin position="5"/>
        <end position="208"/>
    </location>
</feature>
<dbReference type="EMBL" id="CP076448">
    <property type="protein sequence ID" value="QXM24574.1"/>
    <property type="molecule type" value="Genomic_DNA"/>
</dbReference>
<evidence type="ECO:0000313" key="3">
    <source>
        <dbReference type="EMBL" id="QXM24574.1"/>
    </source>
</evidence>
<dbReference type="RefSeq" id="WP_218285631.1">
    <property type="nucleotide sequence ID" value="NZ_CP076448.1"/>
</dbReference>
<feature type="compositionally biased region" description="Basic and acidic residues" evidence="1">
    <location>
        <begin position="252"/>
        <end position="269"/>
    </location>
</feature>
<evidence type="ECO:0000313" key="4">
    <source>
        <dbReference type="Proteomes" id="UP000694001"/>
    </source>
</evidence>
<feature type="compositionally biased region" description="Basic and acidic residues" evidence="1">
    <location>
        <begin position="225"/>
        <end position="243"/>
    </location>
</feature>
<dbReference type="GO" id="GO:0016887">
    <property type="term" value="F:ATP hydrolysis activity"/>
    <property type="evidence" value="ECO:0007669"/>
    <property type="project" value="InterPro"/>
</dbReference>
<dbReference type="InterPro" id="IPR038729">
    <property type="entry name" value="Rad50/SbcC_AAA"/>
</dbReference>
<evidence type="ECO:0000256" key="1">
    <source>
        <dbReference type="SAM" id="MobiDB-lite"/>
    </source>
</evidence>
<dbReference type="PANTHER" id="PTHR32114:SF2">
    <property type="entry name" value="ABC TRANSPORTER ABCH.3"/>
    <property type="match status" value="1"/>
</dbReference>
<reference evidence="3" key="1">
    <citation type="submission" date="2021-06" db="EMBL/GenBank/DDBJ databases">
        <title>Elioraea tepida, sp. nov., a moderately thermophilic aerobic anoxygenic phototrophic bacterium isolated from an alkaline siliceous hot spring mat community in Yellowstone National Park, WY, USA.</title>
        <authorList>
            <person name="Saini M.K."/>
            <person name="Yoshida S."/>
            <person name="Sebastian A."/>
            <person name="Hirose S."/>
            <person name="Hara E."/>
            <person name="Tamaki H."/>
            <person name="Soulier N.T."/>
            <person name="Albert I."/>
            <person name="Hanada S."/>
            <person name="Bryant D.A."/>
            <person name="Tank M."/>
        </authorList>
    </citation>
    <scope>NUCLEOTIDE SEQUENCE</scope>
    <source>
        <strain evidence="3">MS-P2</strain>
    </source>
</reference>